<evidence type="ECO:0000256" key="4">
    <source>
        <dbReference type="SAM" id="MobiDB-lite"/>
    </source>
</evidence>
<keyword evidence="6" id="KW-1185">Reference proteome</keyword>
<protein>
    <recommendedName>
        <fullName evidence="7">Ankyrin repeat protein</fullName>
    </recommendedName>
</protein>
<feature type="region of interest" description="Disordered" evidence="4">
    <location>
        <begin position="295"/>
        <end position="328"/>
    </location>
</feature>
<evidence type="ECO:0000313" key="5">
    <source>
        <dbReference type="EMBL" id="KAL3786902.1"/>
    </source>
</evidence>
<dbReference type="InterPro" id="IPR036770">
    <property type="entry name" value="Ankyrin_rpt-contain_sf"/>
</dbReference>
<sequence>MPSSNSTTKSDVYARFQSGSTAGRGSIAGWTPCPLCCSAIVTSTHSETREFAHSIPSDQTIITILSNISQSKSIKLFSHGRGLAAHLHAVHTPWNPGKSEIKRRLAAEKRMENEQKRLHVDDRGNCHDTRPAKRAKLNDADGLISLKWDPSSKEIDEWNKRVLEIVELVELQSKKGDCGSAAANKTDLQVSNASSNNELVGTDRSGNICKSYRESLPPFLAAAAEGDVESLKRYVSEYDRDSNDNRAENKAKHVHNLITCRDRNGSTAEHWAAGGGHVDCLAYLLELRDMLHKEPKQQTMHDSEEIKEEKSDSSVSDANKKIRRRRDGKTSLHYAARHGKIACIDLIMSRADAPLVDVPSGDGTTSLHMACYGGNPSTVRHLVEKYQANAYAVNEWSCGAAHWAAMSLGVSGMDAVIELCNYLKDSCGVDFTAKQKQGHTPLHKAAAKKNRVVIEWLAGKSTHCDDRNSRYSEHDMRLMGQPDDGNNIPSDIWLSVGGDAEFAHWMKEKCGW</sequence>
<dbReference type="PANTHER" id="PTHR24161">
    <property type="entry name" value="ANK_REP_REGION DOMAIN-CONTAINING PROTEIN-RELATED"/>
    <property type="match status" value="1"/>
</dbReference>
<evidence type="ECO:0000256" key="3">
    <source>
        <dbReference type="PROSITE-ProRule" id="PRU00023"/>
    </source>
</evidence>
<dbReference type="SMART" id="SM00248">
    <property type="entry name" value="ANK"/>
    <property type="match status" value="4"/>
</dbReference>
<reference evidence="5 6" key="1">
    <citation type="submission" date="2024-10" db="EMBL/GenBank/DDBJ databases">
        <title>Updated reference genomes for cyclostephanoid diatoms.</title>
        <authorList>
            <person name="Roberts W.R."/>
            <person name="Alverson A.J."/>
        </authorList>
    </citation>
    <scope>NUCLEOTIDE SEQUENCE [LARGE SCALE GENOMIC DNA]</scope>
    <source>
        <strain evidence="5 6">AJA010-31</strain>
    </source>
</reference>
<dbReference type="PROSITE" id="PS50297">
    <property type="entry name" value="ANK_REP_REGION"/>
    <property type="match status" value="2"/>
</dbReference>
<dbReference type="EMBL" id="JALLPJ020000631">
    <property type="protein sequence ID" value="KAL3786902.1"/>
    <property type="molecule type" value="Genomic_DNA"/>
</dbReference>
<dbReference type="InterPro" id="IPR002110">
    <property type="entry name" value="Ankyrin_rpt"/>
</dbReference>
<proteinExistence type="predicted"/>
<accession>A0ABD3PGP3</accession>
<name>A0ABD3PGP3_9STRA</name>
<evidence type="ECO:0008006" key="7">
    <source>
        <dbReference type="Google" id="ProtNLM"/>
    </source>
</evidence>
<dbReference type="PANTHER" id="PTHR24161:SF122">
    <property type="match status" value="1"/>
</dbReference>
<feature type="compositionally biased region" description="Basic and acidic residues" evidence="4">
    <location>
        <begin position="295"/>
        <end position="312"/>
    </location>
</feature>
<gene>
    <name evidence="5" type="ORF">ACHAWO_011189</name>
</gene>
<dbReference type="Proteomes" id="UP001530400">
    <property type="component" value="Unassembled WGS sequence"/>
</dbReference>
<keyword evidence="1" id="KW-0677">Repeat</keyword>
<dbReference type="AlphaFoldDB" id="A0ABD3PGP3"/>
<evidence type="ECO:0000256" key="1">
    <source>
        <dbReference type="ARBA" id="ARBA00022737"/>
    </source>
</evidence>
<evidence type="ECO:0000256" key="2">
    <source>
        <dbReference type="ARBA" id="ARBA00023043"/>
    </source>
</evidence>
<dbReference type="PROSITE" id="PS50088">
    <property type="entry name" value="ANK_REPEAT"/>
    <property type="match status" value="3"/>
</dbReference>
<evidence type="ECO:0000313" key="6">
    <source>
        <dbReference type="Proteomes" id="UP001530400"/>
    </source>
</evidence>
<feature type="repeat" description="ANK" evidence="3">
    <location>
        <begin position="362"/>
        <end position="385"/>
    </location>
</feature>
<keyword evidence="2 3" id="KW-0040">ANK repeat</keyword>
<organism evidence="5 6">
    <name type="scientific">Cyclotella atomus</name>
    <dbReference type="NCBI Taxonomy" id="382360"/>
    <lineage>
        <taxon>Eukaryota</taxon>
        <taxon>Sar</taxon>
        <taxon>Stramenopiles</taxon>
        <taxon>Ochrophyta</taxon>
        <taxon>Bacillariophyta</taxon>
        <taxon>Coscinodiscophyceae</taxon>
        <taxon>Thalassiosirophycidae</taxon>
        <taxon>Stephanodiscales</taxon>
        <taxon>Stephanodiscaceae</taxon>
        <taxon>Cyclotella</taxon>
    </lineage>
</organism>
<dbReference type="SUPFAM" id="SSF48403">
    <property type="entry name" value="Ankyrin repeat"/>
    <property type="match status" value="1"/>
</dbReference>
<dbReference type="Pfam" id="PF12796">
    <property type="entry name" value="Ank_2"/>
    <property type="match status" value="2"/>
</dbReference>
<dbReference type="Gene3D" id="1.25.40.20">
    <property type="entry name" value="Ankyrin repeat-containing domain"/>
    <property type="match status" value="2"/>
</dbReference>
<feature type="repeat" description="ANK" evidence="3">
    <location>
        <begin position="327"/>
        <end position="350"/>
    </location>
</feature>
<feature type="repeat" description="ANK" evidence="3">
    <location>
        <begin position="437"/>
        <end position="469"/>
    </location>
</feature>
<comment type="caution">
    <text evidence="5">The sequence shown here is derived from an EMBL/GenBank/DDBJ whole genome shotgun (WGS) entry which is preliminary data.</text>
</comment>